<accession>A0A0L0FRE5</accession>
<keyword evidence="3" id="KW-1185">Reference proteome</keyword>
<evidence type="ECO:0000313" key="3">
    <source>
        <dbReference type="Proteomes" id="UP000054560"/>
    </source>
</evidence>
<feature type="compositionally biased region" description="Acidic residues" evidence="1">
    <location>
        <begin position="488"/>
        <end position="499"/>
    </location>
</feature>
<dbReference type="AlphaFoldDB" id="A0A0L0FRE5"/>
<feature type="compositionally biased region" description="Polar residues" evidence="1">
    <location>
        <begin position="596"/>
        <end position="611"/>
    </location>
</feature>
<feature type="compositionally biased region" description="Low complexity" evidence="1">
    <location>
        <begin position="544"/>
        <end position="554"/>
    </location>
</feature>
<feature type="region of interest" description="Disordered" evidence="1">
    <location>
        <begin position="488"/>
        <end position="658"/>
    </location>
</feature>
<proteinExistence type="predicted"/>
<name>A0A0L0FRE5_9EUKA</name>
<dbReference type="Proteomes" id="UP000054560">
    <property type="component" value="Unassembled WGS sequence"/>
</dbReference>
<dbReference type="EMBL" id="KQ242313">
    <property type="protein sequence ID" value="KNC79397.1"/>
    <property type="molecule type" value="Genomic_DNA"/>
</dbReference>
<dbReference type="RefSeq" id="XP_014153299.1">
    <property type="nucleotide sequence ID" value="XM_014297824.1"/>
</dbReference>
<feature type="region of interest" description="Disordered" evidence="1">
    <location>
        <begin position="99"/>
        <end position="118"/>
    </location>
</feature>
<feature type="compositionally biased region" description="Basic and acidic residues" evidence="1">
    <location>
        <begin position="636"/>
        <end position="646"/>
    </location>
</feature>
<gene>
    <name evidence="2" type="ORF">SARC_08209</name>
</gene>
<feature type="compositionally biased region" description="Low complexity" evidence="1">
    <location>
        <begin position="566"/>
        <end position="584"/>
    </location>
</feature>
<reference evidence="2 3" key="1">
    <citation type="submission" date="2011-02" db="EMBL/GenBank/DDBJ databases">
        <title>The Genome Sequence of Sphaeroforma arctica JP610.</title>
        <authorList>
            <consortium name="The Broad Institute Genome Sequencing Platform"/>
            <person name="Russ C."/>
            <person name="Cuomo C."/>
            <person name="Young S.K."/>
            <person name="Zeng Q."/>
            <person name="Gargeya S."/>
            <person name="Alvarado L."/>
            <person name="Berlin A."/>
            <person name="Chapman S.B."/>
            <person name="Chen Z."/>
            <person name="Freedman E."/>
            <person name="Gellesch M."/>
            <person name="Goldberg J."/>
            <person name="Griggs A."/>
            <person name="Gujja S."/>
            <person name="Heilman E."/>
            <person name="Heiman D."/>
            <person name="Howarth C."/>
            <person name="Mehta T."/>
            <person name="Neiman D."/>
            <person name="Pearson M."/>
            <person name="Roberts A."/>
            <person name="Saif S."/>
            <person name="Shea T."/>
            <person name="Shenoy N."/>
            <person name="Sisk P."/>
            <person name="Stolte C."/>
            <person name="Sykes S."/>
            <person name="White J."/>
            <person name="Yandava C."/>
            <person name="Burger G."/>
            <person name="Gray M.W."/>
            <person name="Holland P.W.H."/>
            <person name="King N."/>
            <person name="Lang F.B.F."/>
            <person name="Roger A.J."/>
            <person name="Ruiz-Trillo I."/>
            <person name="Haas B."/>
            <person name="Nusbaum C."/>
            <person name="Birren B."/>
        </authorList>
    </citation>
    <scope>NUCLEOTIDE SEQUENCE [LARGE SCALE GENOMIC DNA]</scope>
    <source>
        <strain evidence="2 3">JP610</strain>
    </source>
</reference>
<feature type="compositionally biased region" description="Acidic residues" evidence="1">
    <location>
        <begin position="527"/>
        <end position="540"/>
    </location>
</feature>
<feature type="compositionally biased region" description="Low complexity" evidence="1">
    <location>
        <begin position="100"/>
        <end position="118"/>
    </location>
</feature>
<protein>
    <submittedName>
        <fullName evidence="2">Uncharacterized protein</fullName>
    </submittedName>
</protein>
<dbReference type="GeneID" id="25908713"/>
<sequence length="743" mass="83187">MQSCRNLRFGLMVRSLGSTVQKRAIIKQASSIKNCTCILSTSRDALYNDWTQISNRRWYSTSSGDDELSKLNLSKDKQKVLDKFTGKKKSNFEAEVISGEQLQSSTSSPTSESESESIPLLSVDDVIDYVEQQTPEFQLYLDGAHYEGDRKSVTSILNFLKKQQLLAVGEVTSGSESGFEEIAWTPVTIKENVRANNKNFVKFLVTEGYEGDPKDLKSVTEFFRRSNLMESTVDDQDVFTESYVRQLIEEKNKDLTDFLSKKGYKGQIRHSNRVVEFMRSKQLIVPSDDEHEEPNASDIAISEEQAKKQADYLISTNELLDYMGDPDFKAYLKEELDFEGDVESFDEVAEFLDQEHGALVMSTSIGEVEEAQYEPESDPENPILGGIDPKTFFEDKHDMWKDEFPAVCLICRAVGDHMTFDCPAPTLQDYLKKDHRDIDSDHSLPTVLDAADLTRRTRSSRYINEPPSGVYMGGVPKRAPYKMYLDTAEESNAESETDSEWEKMTSPDYFVGDDKGNNSSSDYTVSESEDDSIEIGEQDFEYLSSSDSDSGSVKSSKKVTKEESAADVTAAAEATATVTDTPEPVQADAYAENQEDVAQQAASEQLESSVQLEGDSGADSEDANGVAPGAGPGSRNAKDAKDERGWGAEVPVSTDDDAYSAWEESMDEKEARNRLQFATMQRDEFIKYFNWLEQGGDVTQIINPSVKRHYLKSLRMTGEVPMRKKPTANIDERKRAMAASFDL</sequence>
<evidence type="ECO:0000313" key="2">
    <source>
        <dbReference type="EMBL" id="KNC79397.1"/>
    </source>
</evidence>
<organism evidence="2 3">
    <name type="scientific">Sphaeroforma arctica JP610</name>
    <dbReference type="NCBI Taxonomy" id="667725"/>
    <lineage>
        <taxon>Eukaryota</taxon>
        <taxon>Ichthyosporea</taxon>
        <taxon>Ichthyophonida</taxon>
        <taxon>Sphaeroforma</taxon>
    </lineage>
</organism>
<evidence type="ECO:0000256" key="1">
    <source>
        <dbReference type="SAM" id="MobiDB-lite"/>
    </source>
</evidence>